<evidence type="ECO:0000313" key="1">
    <source>
        <dbReference type="EMBL" id="MPM77619.1"/>
    </source>
</evidence>
<proteinExistence type="predicted"/>
<accession>A0A645CL18</accession>
<dbReference type="AlphaFoldDB" id="A0A645CL18"/>
<name>A0A645CL18_9ZZZZ</name>
<protein>
    <submittedName>
        <fullName evidence="1">Uncharacterized protein</fullName>
    </submittedName>
</protein>
<gene>
    <name evidence="1" type="ORF">SDC9_124626</name>
</gene>
<dbReference type="EMBL" id="VSSQ01028066">
    <property type="protein sequence ID" value="MPM77619.1"/>
    <property type="molecule type" value="Genomic_DNA"/>
</dbReference>
<comment type="caution">
    <text evidence="1">The sequence shown here is derived from an EMBL/GenBank/DDBJ whole genome shotgun (WGS) entry which is preliminary data.</text>
</comment>
<reference evidence="1" key="1">
    <citation type="submission" date="2019-08" db="EMBL/GenBank/DDBJ databases">
        <authorList>
            <person name="Kucharzyk K."/>
            <person name="Murdoch R.W."/>
            <person name="Higgins S."/>
            <person name="Loffler F."/>
        </authorList>
    </citation>
    <scope>NUCLEOTIDE SEQUENCE</scope>
</reference>
<sequence length="144" mass="15895">MQRSCLGQENSETLIQSRFRWNAESNELQCAGTGDPQPIAHNVANFQVRYLVQPRSAPPGDPKIQYVNASAVSDWSEVTAVQVCIVLYGNEAISLPAGSTYKDCPSNDGTVADIDMTSLPAPRARRLHMSFRNIYQLRSQLAQP</sequence>
<dbReference type="GO" id="GO:0043683">
    <property type="term" value="P:type IV pilus assembly"/>
    <property type="evidence" value="ECO:0007669"/>
    <property type="project" value="InterPro"/>
</dbReference>
<dbReference type="Pfam" id="PF16074">
    <property type="entry name" value="PilW"/>
    <property type="match status" value="1"/>
</dbReference>
<organism evidence="1">
    <name type="scientific">bioreactor metagenome</name>
    <dbReference type="NCBI Taxonomy" id="1076179"/>
    <lineage>
        <taxon>unclassified sequences</taxon>
        <taxon>metagenomes</taxon>
        <taxon>ecological metagenomes</taxon>
    </lineage>
</organism>
<dbReference type="InterPro" id="IPR032092">
    <property type="entry name" value="PilW"/>
</dbReference>